<feature type="region of interest" description="Disordered" evidence="1">
    <location>
        <begin position="31"/>
        <end position="60"/>
    </location>
</feature>
<evidence type="ECO:0000313" key="2">
    <source>
        <dbReference type="EMBL" id="KAF6081950.1"/>
    </source>
</evidence>
<proteinExistence type="predicted"/>
<evidence type="ECO:0000313" key="3">
    <source>
        <dbReference type="Proteomes" id="UP000664940"/>
    </source>
</evidence>
<protein>
    <submittedName>
        <fullName evidence="2">Uncharacterized protein</fullName>
    </submittedName>
</protein>
<evidence type="ECO:0000256" key="1">
    <source>
        <dbReference type="SAM" id="MobiDB-lite"/>
    </source>
</evidence>
<sequence length="150" mass="16692">MENQGLREHPYQTIREGTLSTRELQVGDVHPESLQPGAHSVHRAEAQAQEGGSGRNPALVSSQVHTPACPGEAGNVTAPGRVVLGTADSTWGLFLFLNRRRYFPLTPSHFLTVTFRQLRYSHRIECRNGQIIYRLKTLPILGTNPQLRSL</sequence>
<comment type="caution">
    <text evidence="2">The sequence shown here is derived from an EMBL/GenBank/DDBJ whole genome shotgun (WGS) entry which is preliminary data.</text>
</comment>
<reference evidence="2 3" key="1">
    <citation type="journal article" date="2020" name="Nature">
        <title>Six reference-quality genomes reveal evolution of bat adaptations.</title>
        <authorList>
            <person name="Jebb D."/>
            <person name="Huang Z."/>
            <person name="Pippel M."/>
            <person name="Hughes G.M."/>
            <person name="Lavrichenko K."/>
            <person name="Devanna P."/>
            <person name="Winkler S."/>
            <person name="Jermiin L.S."/>
            <person name="Skirmuntt E.C."/>
            <person name="Katzourakis A."/>
            <person name="Burkitt-Gray L."/>
            <person name="Ray D.A."/>
            <person name="Sullivan K.A.M."/>
            <person name="Roscito J.G."/>
            <person name="Kirilenko B.M."/>
            <person name="Davalos L.M."/>
            <person name="Corthals A.P."/>
            <person name="Power M.L."/>
            <person name="Jones G."/>
            <person name="Ransome R.D."/>
            <person name="Dechmann D.K.N."/>
            <person name="Locatelli A.G."/>
            <person name="Puechmaille S.J."/>
            <person name="Fedrigo O."/>
            <person name="Jarvis E.D."/>
            <person name="Hiller M."/>
            <person name="Vernes S.C."/>
            <person name="Myers E.W."/>
            <person name="Teeling E.C."/>
        </authorList>
    </citation>
    <scope>NUCLEOTIDE SEQUENCE [LARGE SCALE GENOMIC DNA]</scope>
    <source>
        <strain evidence="2">Bat1K_MPI-CBG_1</strain>
    </source>
</reference>
<dbReference type="EMBL" id="JABVXQ010000013">
    <property type="protein sequence ID" value="KAF6081950.1"/>
    <property type="molecule type" value="Genomic_DNA"/>
</dbReference>
<accession>A0A833YZC0</accession>
<dbReference type="AlphaFoldDB" id="A0A833YZC0"/>
<name>A0A833YZC0_9CHIR</name>
<gene>
    <name evidence="2" type="ORF">HJG60_008926</name>
</gene>
<dbReference type="Proteomes" id="UP000664940">
    <property type="component" value="Unassembled WGS sequence"/>
</dbReference>
<organism evidence="2 3">
    <name type="scientific">Phyllostomus discolor</name>
    <name type="common">pale spear-nosed bat</name>
    <dbReference type="NCBI Taxonomy" id="89673"/>
    <lineage>
        <taxon>Eukaryota</taxon>
        <taxon>Metazoa</taxon>
        <taxon>Chordata</taxon>
        <taxon>Craniata</taxon>
        <taxon>Vertebrata</taxon>
        <taxon>Euteleostomi</taxon>
        <taxon>Mammalia</taxon>
        <taxon>Eutheria</taxon>
        <taxon>Laurasiatheria</taxon>
        <taxon>Chiroptera</taxon>
        <taxon>Yangochiroptera</taxon>
        <taxon>Phyllostomidae</taxon>
        <taxon>Phyllostominae</taxon>
        <taxon>Phyllostomus</taxon>
    </lineage>
</organism>